<dbReference type="AlphaFoldDB" id="A0A517W1X7"/>
<evidence type="ECO:0000313" key="4">
    <source>
        <dbReference type="Proteomes" id="UP000318704"/>
    </source>
</evidence>
<evidence type="ECO:0000256" key="1">
    <source>
        <dbReference type="ARBA" id="ARBA00038240"/>
    </source>
</evidence>
<comment type="similarity">
    <text evidence="1">Belongs to the pseudomonas-type ThrB family.</text>
</comment>
<dbReference type="Gene3D" id="3.90.1200.10">
    <property type="match status" value="1"/>
</dbReference>
<accession>A0A517W1X7</accession>
<dbReference type="Pfam" id="PF01636">
    <property type="entry name" value="APH"/>
    <property type="match status" value="1"/>
</dbReference>
<proteinExistence type="inferred from homology"/>
<dbReference type="InterPro" id="IPR002575">
    <property type="entry name" value="Aminoglycoside_PTrfase"/>
</dbReference>
<dbReference type="SUPFAM" id="SSF56112">
    <property type="entry name" value="Protein kinase-like (PK-like)"/>
    <property type="match status" value="1"/>
</dbReference>
<keyword evidence="3" id="KW-0808">Transferase</keyword>
<gene>
    <name evidence="3" type="ORF">V144x_47860</name>
</gene>
<dbReference type="GO" id="GO:0004413">
    <property type="term" value="F:homoserine kinase activity"/>
    <property type="evidence" value="ECO:0007669"/>
    <property type="project" value="TreeGrafter"/>
</dbReference>
<evidence type="ECO:0000313" key="3">
    <source>
        <dbReference type="EMBL" id="QDT99275.1"/>
    </source>
</evidence>
<dbReference type="EMBL" id="CP037920">
    <property type="protein sequence ID" value="QDT99275.1"/>
    <property type="molecule type" value="Genomic_DNA"/>
</dbReference>
<dbReference type="GO" id="GO:0004674">
    <property type="term" value="F:protein serine/threonine kinase activity"/>
    <property type="evidence" value="ECO:0007669"/>
    <property type="project" value="UniProtKB-KW"/>
</dbReference>
<dbReference type="GO" id="GO:0009088">
    <property type="term" value="P:threonine biosynthetic process"/>
    <property type="evidence" value="ECO:0007669"/>
    <property type="project" value="TreeGrafter"/>
</dbReference>
<sequence>MNPNLLPVDDSSPYHDALAQCIDHWGLVPEKTELVRDGVNHVFATEFADGAPVIIRISDGALRGRDEILGELLWLDHLIRHGCTVTTPIPSRGGDLLETIELDAGTMHVSCFERFAGRQLDPATDAEWNDELFLKLGREIGRIHRISDQFQLPVDHDRQPWYESKLGQIPDLLPDVFNPQVAEAMRAFTDEMRRRPTPSRHYGLIHRDLHAGNFLVENGKVQIIDFDLGCYCWRTMDFAVLLFLYYYYPSLRIPHANPESSGHVLAKMVQGYRDEYTLDREQLDTVGDMILLHTVLNYFLMAPTVEHWQIALRNPKTSIKESLAWIEQLWLNGHELHVDLSQL</sequence>
<dbReference type="Proteomes" id="UP000318704">
    <property type="component" value="Chromosome"/>
</dbReference>
<keyword evidence="3" id="KW-0723">Serine/threonine-protein kinase</keyword>
<organism evidence="3 4">
    <name type="scientific">Gimesia aquarii</name>
    <dbReference type="NCBI Taxonomy" id="2527964"/>
    <lineage>
        <taxon>Bacteria</taxon>
        <taxon>Pseudomonadati</taxon>
        <taxon>Planctomycetota</taxon>
        <taxon>Planctomycetia</taxon>
        <taxon>Planctomycetales</taxon>
        <taxon>Planctomycetaceae</taxon>
        <taxon>Gimesia</taxon>
    </lineage>
</organism>
<dbReference type="InterPro" id="IPR050249">
    <property type="entry name" value="Pseudomonas-type_ThrB"/>
</dbReference>
<keyword evidence="3" id="KW-0418">Kinase</keyword>
<dbReference type="KEGG" id="gaw:V144x_47860"/>
<feature type="domain" description="Aminoglycoside phosphotransferase" evidence="2">
    <location>
        <begin position="40"/>
        <end position="244"/>
    </location>
</feature>
<dbReference type="RefSeq" id="WP_197998595.1">
    <property type="nucleotide sequence ID" value="NZ_CP037920.1"/>
</dbReference>
<dbReference type="PANTHER" id="PTHR21064">
    <property type="entry name" value="AMINOGLYCOSIDE PHOSPHOTRANSFERASE DOMAIN-CONTAINING PROTEIN-RELATED"/>
    <property type="match status" value="1"/>
</dbReference>
<protein>
    <submittedName>
        <fullName evidence="3">Serine/threonine protein kinase</fullName>
    </submittedName>
</protein>
<name>A0A517W1X7_9PLAN</name>
<dbReference type="InterPro" id="IPR011009">
    <property type="entry name" value="Kinase-like_dom_sf"/>
</dbReference>
<reference evidence="3 4" key="1">
    <citation type="submission" date="2019-03" db="EMBL/GenBank/DDBJ databases">
        <title>Deep-cultivation of Planctomycetes and their phenomic and genomic characterization uncovers novel biology.</title>
        <authorList>
            <person name="Wiegand S."/>
            <person name="Jogler M."/>
            <person name="Boedeker C."/>
            <person name="Pinto D."/>
            <person name="Vollmers J."/>
            <person name="Rivas-Marin E."/>
            <person name="Kohn T."/>
            <person name="Peeters S.H."/>
            <person name="Heuer A."/>
            <person name="Rast P."/>
            <person name="Oberbeckmann S."/>
            <person name="Bunk B."/>
            <person name="Jeske O."/>
            <person name="Meyerdierks A."/>
            <person name="Storesund J.E."/>
            <person name="Kallscheuer N."/>
            <person name="Luecker S."/>
            <person name="Lage O.M."/>
            <person name="Pohl T."/>
            <person name="Merkel B.J."/>
            <person name="Hornburger P."/>
            <person name="Mueller R.-W."/>
            <person name="Bruemmer F."/>
            <person name="Labrenz M."/>
            <person name="Spormann A.M."/>
            <person name="Op den Camp H."/>
            <person name="Overmann J."/>
            <person name="Amann R."/>
            <person name="Jetten M.S.M."/>
            <person name="Mascher T."/>
            <person name="Medema M.H."/>
            <person name="Devos D.P."/>
            <person name="Kaster A.-K."/>
            <person name="Ovreas L."/>
            <person name="Rohde M."/>
            <person name="Galperin M.Y."/>
            <person name="Jogler C."/>
        </authorList>
    </citation>
    <scope>NUCLEOTIDE SEQUENCE [LARGE SCALE GENOMIC DNA]</scope>
    <source>
        <strain evidence="3 4">V144</strain>
    </source>
</reference>
<dbReference type="PANTHER" id="PTHR21064:SF6">
    <property type="entry name" value="AMINOGLYCOSIDE PHOSPHOTRANSFERASE DOMAIN-CONTAINING PROTEIN"/>
    <property type="match status" value="1"/>
</dbReference>
<evidence type="ECO:0000259" key="2">
    <source>
        <dbReference type="Pfam" id="PF01636"/>
    </source>
</evidence>